<protein>
    <submittedName>
        <fullName evidence="1">Uncharacterized protein</fullName>
    </submittedName>
</protein>
<comment type="caution">
    <text evidence="1">The sequence shown here is derived from an EMBL/GenBank/DDBJ whole genome shotgun (WGS) entry which is preliminary data.</text>
</comment>
<dbReference type="EMBL" id="LAVV01009942">
    <property type="protein sequence ID" value="KNZ49771.1"/>
    <property type="molecule type" value="Genomic_DNA"/>
</dbReference>
<gene>
    <name evidence="1" type="ORF">VP01_479g1</name>
</gene>
<dbReference type="VEuPathDB" id="FungiDB:VP01_479g1"/>
<accession>A0A0L6UMM8</accession>
<organism evidence="1 2">
    <name type="scientific">Puccinia sorghi</name>
    <dbReference type="NCBI Taxonomy" id="27349"/>
    <lineage>
        <taxon>Eukaryota</taxon>
        <taxon>Fungi</taxon>
        <taxon>Dikarya</taxon>
        <taxon>Basidiomycota</taxon>
        <taxon>Pucciniomycotina</taxon>
        <taxon>Pucciniomycetes</taxon>
        <taxon>Pucciniales</taxon>
        <taxon>Pucciniaceae</taxon>
        <taxon>Puccinia</taxon>
    </lineage>
</organism>
<reference evidence="1 2" key="1">
    <citation type="submission" date="2015-08" db="EMBL/GenBank/DDBJ databases">
        <title>Next Generation Sequencing and Analysis of the Genome of Puccinia sorghi L Schw, the Causal Agent of Maize Common Rust.</title>
        <authorList>
            <person name="Rochi L."/>
            <person name="Burguener G."/>
            <person name="Darino M."/>
            <person name="Turjanski A."/>
            <person name="Kreff E."/>
            <person name="Dieguez M.J."/>
            <person name="Sacco F."/>
        </authorList>
    </citation>
    <scope>NUCLEOTIDE SEQUENCE [LARGE SCALE GENOMIC DNA]</scope>
    <source>
        <strain evidence="1 2">RO10H11247</strain>
    </source>
</reference>
<name>A0A0L6UMM8_9BASI</name>
<dbReference type="AlphaFoldDB" id="A0A0L6UMM8"/>
<proteinExistence type="predicted"/>
<evidence type="ECO:0000313" key="1">
    <source>
        <dbReference type="EMBL" id="KNZ49771.1"/>
    </source>
</evidence>
<keyword evidence="2" id="KW-1185">Reference proteome</keyword>
<dbReference type="Proteomes" id="UP000037035">
    <property type="component" value="Unassembled WGS sequence"/>
</dbReference>
<evidence type="ECO:0000313" key="2">
    <source>
        <dbReference type="Proteomes" id="UP000037035"/>
    </source>
</evidence>
<sequence>MPLSSILQVDSIEKIGERACSTLIIHVYMCFWPNITTCGAHTFWMGAPKGQKVCEKLFQNTYLLNYFTQAFKLFENMTSTGLILFFLVGIRPMQNKFGIGQTTPKINVFNVMGVVLPNTQSFSKVRSLRDHLSAHTALLNSYVMSGPLHSCGLAVSTHGCKIQDYEQRCWSANTCVAVAAHCQFIFFLLSGCLCYSQLQNQWASKLSLKGIQMIFQRVKKMRLKRTKGFTENIFSRNGPQCMHKSSLKPTISLGNRKKKCFKSSHLCQLCKLLSVTLLLWINMAKKVQDITPSEPYTLYKEVLARVDTKRVCLGLEVLIWPCSNYFMRNMGRLKGGSLRDLTNIPGRVKYKEWCLVGEYAEGFRAKEGLLFRF</sequence>